<dbReference type="Proteomes" id="UP001652625">
    <property type="component" value="Chromosome 12"/>
</dbReference>
<name>A0ABM4D4S8_HYDVU</name>
<proteinExistence type="predicted"/>
<reference evidence="3" key="1">
    <citation type="submission" date="2025-08" db="UniProtKB">
        <authorList>
            <consortium name="RefSeq"/>
        </authorList>
    </citation>
    <scope>IDENTIFICATION</scope>
</reference>
<dbReference type="GeneID" id="101234767"/>
<keyword evidence="1" id="KW-0732">Signal</keyword>
<evidence type="ECO:0000256" key="1">
    <source>
        <dbReference type="SAM" id="SignalP"/>
    </source>
</evidence>
<feature type="chain" id="PRO_5045590504" evidence="1">
    <location>
        <begin position="18"/>
        <end position="440"/>
    </location>
</feature>
<organism evidence="2 3">
    <name type="scientific">Hydra vulgaris</name>
    <name type="common">Hydra</name>
    <name type="synonym">Hydra attenuata</name>
    <dbReference type="NCBI Taxonomy" id="6087"/>
    <lineage>
        <taxon>Eukaryota</taxon>
        <taxon>Metazoa</taxon>
        <taxon>Cnidaria</taxon>
        <taxon>Hydrozoa</taxon>
        <taxon>Hydroidolina</taxon>
        <taxon>Anthoathecata</taxon>
        <taxon>Aplanulata</taxon>
        <taxon>Hydridae</taxon>
        <taxon>Hydra</taxon>
    </lineage>
</organism>
<accession>A0ABM4D4S8</accession>
<dbReference type="RefSeq" id="XP_065669289.1">
    <property type="nucleotide sequence ID" value="XM_065813217.1"/>
</dbReference>
<protein>
    <submittedName>
        <fullName evidence="3">Uncharacterized protein LOC101234767 isoform X2</fullName>
    </submittedName>
</protein>
<evidence type="ECO:0000313" key="2">
    <source>
        <dbReference type="Proteomes" id="UP001652625"/>
    </source>
</evidence>
<gene>
    <name evidence="3" type="primary">LOC101234767</name>
</gene>
<sequence length="440" mass="50386">MLLLLAWWFTLYDHIRNLYELKKDNQESYSVNEETPTKQSDEFSYEDVLTTDCNAVYQPVWSNLNNESNQIEKLSNEESLPSKKKKCESLHLKNINEAKDSAKEEFFEVLSELESSPPLENSDVLNSDVVLLTDANLNYSRETNIPHASNHNQDDEIGLQTKELYENKKDKISSVGIDSLFNDVKPDSHEVYKNKSIGFIRSKKRSVVEKIEIIGSTEIAEQENEPETTFDFVDFDEHINEEEISIHLQKHSEFKVKNEPIGHIHSIVLKDKPKSPSKFKVSVKHKQPTVVISQHQPTIDVLPDKLSTSSPVYQVNDNLSPASPIFQNTEKILTSHDREVGIKHHELNTKSTLEQENDEIVHLFVNMKGLQTNAKSHEHVPHDNAQHENMSHENGDKTSFNVNKGNRQKIEIELHFGLQDLKTDENSSKINGVEEMNVGN</sequence>
<keyword evidence="2" id="KW-1185">Reference proteome</keyword>
<evidence type="ECO:0000313" key="3">
    <source>
        <dbReference type="RefSeq" id="XP_065669289.1"/>
    </source>
</evidence>
<feature type="signal peptide" evidence="1">
    <location>
        <begin position="1"/>
        <end position="17"/>
    </location>
</feature>